<gene>
    <name evidence="1" type="ORF">NWFMUON74_32050</name>
</gene>
<accession>A0A7G1KMI5</accession>
<dbReference type="AlphaFoldDB" id="A0A7G1KMI5"/>
<keyword evidence="2" id="KW-1185">Reference proteome</keyword>
<evidence type="ECO:0000313" key="2">
    <source>
        <dbReference type="Proteomes" id="UP000516173"/>
    </source>
</evidence>
<sequence>MILFHVKPLWHNNFREIGMPSSGPLDGRSRPAAGRALEVTMGFQRLQGDGGHGPEAARRVLPANARRWCTVHKPAAAEPPDCRYRPARVRAVLEIDIAVTVVAARSSRARGVL</sequence>
<protein>
    <submittedName>
        <fullName evidence="1">Uncharacterized protein</fullName>
    </submittedName>
</protein>
<evidence type="ECO:0000313" key="1">
    <source>
        <dbReference type="EMBL" id="BCK55433.1"/>
    </source>
</evidence>
<dbReference type="Proteomes" id="UP000516173">
    <property type="component" value="Chromosome"/>
</dbReference>
<reference evidence="1 2" key="1">
    <citation type="submission" date="2020-08" db="EMBL/GenBank/DDBJ databases">
        <title>Genome Sequencing of Nocardia wallacei strain FMUON74 and assembly.</title>
        <authorList>
            <person name="Toyokawa M."/>
            <person name="Uesaka K."/>
        </authorList>
    </citation>
    <scope>NUCLEOTIDE SEQUENCE [LARGE SCALE GENOMIC DNA]</scope>
    <source>
        <strain evidence="1 2">FMUON74</strain>
    </source>
</reference>
<dbReference type="EMBL" id="AP023396">
    <property type="protein sequence ID" value="BCK55433.1"/>
    <property type="molecule type" value="Genomic_DNA"/>
</dbReference>
<proteinExistence type="predicted"/>
<organism evidence="1 2">
    <name type="scientific">Nocardia wallacei</name>
    <dbReference type="NCBI Taxonomy" id="480035"/>
    <lineage>
        <taxon>Bacteria</taxon>
        <taxon>Bacillati</taxon>
        <taxon>Actinomycetota</taxon>
        <taxon>Actinomycetes</taxon>
        <taxon>Mycobacteriales</taxon>
        <taxon>Nocardiaceae</taxon>
        <taxon>Nocardia</taxon>
    </lineage>
</organism>
<name>A0A7G1KMI5_9NOCA</name>
<dbReference type="KEGG" id="nwl:NWFMUON74_32050"/>